<dbReference type="InterPro" id="IPR007061">
    <property type="entry name" value="MST-like"/>
</dbReference>
<dbReference type="AlphaFoldDB" id="A0A3E0VMF3"/>
<dbReference type="RefSeq" id="WP_116416278.1">
    <property type="nucleotide sequence ID" value="NZ_NBWZ01000001.1"/>
</dbReference>
<protein>
    <recommendedName>
        <fullName evidence="3">Mini-circle protein</fullName>
    </recommendedName>
</protein>
<evidence type="ECO:0008006" key="3">
    <source>
        <dbReference type="Google" id="ProtNLM"/>
    </source>
</evidence>
<dbReference type="EMBL" id="NBWZ01000001">
    <property type="protein sequence ID" value="RFA10901.1"/>
    <property type="molecule type" value="Genomic_DNA"/>
</dbReference>
<sequence length="227" mass="23962">MDEKETLHSYLRIRRADLLGKLDGLSEYDARRPLTPTGTNLLGLVKHVASVQLGYFGEVFGRPATHPVAEQITALDAAGAVAAAASPVAAGAVAADADAEADAFEDADLWVPATQSRAEILDFHHFSAAHADATIAGLALDAPGEVPWWQPERRAVTLHQILVHMIAETARHAGHADIVRESIDGQLGNGPADPNVPARSAASWAAYRARIEEAAVHSGGAQPIRAE</sequence>
<evidence type="ECO:0000313" key="1">
    <source>
        <dbReference type="EMBL" id="RFA10901.1"/>
    </source>
</evidence>
<comment type="caution">
    <text evidence="1">The sequence shown here is derived from an EMBL/GenBank/DDBJ whole genome shotgun (WGS) entry which is preliminary data.</text>
</comment>
<dbReference type="Proteomes" id="UP000256486">
    <property type="component" value="Unassembled WGS sequence"/>
</dbReference>
<dbReference type="SUPFAM" id="SSF109854">
    <property type="entry name" value="DinB/YfiT-like putative metalloenzymes"/>
    <property type="match status" value="1"/>
</dbReference>
<dbReference type="OrthoDB" id="4548523at2"/>
<reference evidence="1 2" key="1">
    <citation type="submission" date="2017-04" db="EMBL/GenBank/DDBJ databases">
        <title>Comparative genome analysis of Subtercola boreus.</title>
        <authorList>
            <person name="Cho Y.-J."/>
            <person name="Cho A."/>
            <person name="Kim O.-S."/>
            <person name="Lee J.-I."/>
        </authorList>
    </citation>
    <scope>NUCLEOTIDE SEQUENCE [LARGE SCALE GENOMIC DNA]</scope>
    <source>
        <strain evidence="1 2">K300</strain>
    </source>
</reference>
<accession>A0A3E0VMF3</accession>
<gene>
    <name evidence="1" type="ORF">B7R54_18075</name>
</gene>
<evidence type="ECO:0000313" key="2">
    <source>
        <dbReference type="Proteomes" id="UP000256486"/>
    </source>
</evidence>
<proteinExistence type="predicted"/>
<organism evidence="1 2">
    <name type="scientific">Subtercola boreus</name>
    <dbReference type="NCBI Taxonomy" id="120213"/>
    <lineage>
        <taxon>Bacteria</taxon>
        <taxon>Bacillati</taxon>
        <taxon>Actinomycetota</taxon>
        <taxon>Actinomycetes</taxon>
        <taxon>Micrococcales</taxon>
        <taxon>Microbacteriaceae</taxon>
        <taxon>Subtercola</taxon>
    </lineage>
</organism>
<dbReference type="Pfam" id="PF04978">
    <property type="entry name" value="MST"/>
    <property type="match status" value="1"/>
</dbReference>
<dbReference type="InterPro" id="IPR034660">
    <property type="entry name" value="DinB/YfiT-like"/>
</dbReference>
<dbReference type="Gene3D" id="1.20.120.450">
    <property type="entry name" value="dinb family like domain"/>
    <property type="match status" value="1"/>
</dbReference>
<name>A0A3E0VMF3_9MICO</name>
<keyword evidence="2" id="KW-1185">Reference proteome</keyword>